<dbReference type="GO" id="GO:0016829">
    <property type="term" value="F:lyase activity"/>
    <property type="evidence" value="ECO:0007669"/>
    <property type="project" value="UniProtKB-KW"/>
</dbReference>
<dbReference type="RefSeq" id="WP_011444172.1">
    <property type="nucleotide sequence ID" value="NC_007794.1"/>
</dbReference>
<dbReference type="GO" id="GO:0016853">
    <property type="term" value="F:isomerase activity"/>
    <property type="evidence" value="ECO:0007669"/>
    <property type="project" value="UniProtKB-KW"/>
</dbReference>
<dbReference type="PANTHER" id="PTHR11941">
    <property type="entry name" value="ENOYL-COA HYDRATASE-RELATED"/>
    <property type="match status" value="1"/>
</dbReference>
<proteinExistence type="inferred from homology"/>
<dbReference type="InterPro" id="IPR014748">
    <property type="entry name" value="Enoyl-CoA_hydra_C"/>
</dbReference>
<dbReference type="EMBL" id="CP000248">
    <property type="protein sequence ID" value="ABD24958.1"/>
    <property type="molecule type" value="Genomic_DNA"/>
</dbReference>
<dbReference type="InterPro" id="IPR029045">
    <property type="entry name" value="ClpP/crotonase-like_dom_sf"/>
</dbReference>
<dbReference type="HOGENOM" id="CLU_009834_7_6_5"/>
<evidence type="ECO:0000313" key="3">
    <source>
        <dbReference type="EMBL" id="ABD24958.1"/>
    </source>
</evidence>
<dbReference type="Gene3D" id="1.10.12.10">
    <property type="entry name" value="Lyase 2-enoyl-coa Hydratase, Chain A, domain 2"/>
    <property type="match status" value="1"/>
</dbReference>
<dbReference type="CDD" id="cd06558">
    <property type="entry name" value="crotonase-like"/>
    <property type="match status" value="1"/>
</dbReference>
<dbReference type="InterPro" id="IPR001753">
    <property type="entry name" value="Enoyl-CoA_hydra/iso"/>
</dbReference>
<evidence type="ECO:0000256" key="1">
    <source>
        <dbReference type="ARBA" id="ARBA00005254"/>
    </source>
</evidence>
<dbReference type="AlphaFoldDB" id="Q2GB15"/>
<keyword evidence="3" id="KW-0413">Isomerase</keyword>
<dbReference type="KEGG" id="nar:Saro_0511"/>
<keyword evidence="2" id="KW-0456">Lyase</keyword>
<dbReference type="eggNOG" id="COG1024">
    <property type="taxonomic scope" value="Bacteria"/>
</dbReference>
<dbReference type="SUPFAM" id="SSF52096">
    <property type="entry name" value="ClpP/crotonase"/>
    <property type="match status" value="1"/>
</dbReference>
<evidence type="ECO:0000313" key="4">
    <source>
        <dbReference type="Proteomes" id="UP000009134"/>
    </source>
</evidence>
<dbReference type="PANTHER" id="PTHR11941:SF54">
    <property type="entry name" value="ENOYL-COA HYDRATASE, MITOCHONDRIAL"/>
    <property type="match status" value="1"/>
</dbReference>
<dbReference type="STRING" id="279238.Saro_0511"/>
<protein>
    <submittedName>
        <fullName evidence="3">Enoyl-CoA hydratase/isomerase</fullName>
    </submittedName>
</protein>
<dbReference type="GO" id="GO:0006635">
    <property type="term" value="P:fatty acid beta-oxidation"/>
    <property type="evidence" value="ECO:0007669"/>
    <property type="project" value="TreeGrafter"/>
</dbReference>
<comment type="similarity">
    <text evidence="1">Belongs to the enoyl-CoA hydratase/isomerase family.</text>
</comment>
<reference evidence="4" key="1">
    <citation type="submission" date="2006-01" db="EMBL/GenBank/DDBJ databases">
        <title>Complete sequence of Novosphingobium aromaticivorans DSM 12444.</title>
        <authorList>
            <consortium name="US DOE Joint Genome Institute"/>
            <person name="Copeland A."/>
            <person name="Lucas S."/>
            <person name="Lapidus A."/>
            <person name="Barry K."/>
            <person name="Detter J.C."/>
            <person name="Glavina T."/>
            <person name="Hammon N."/>
            <person name="Israni S."/>
            <person name="Pitluck S."/>
            <person name="Chain P."/>
            <person name="Malfatti S."/>
            <person name="Shin M."/>
            <person name="Vergez L."/>
            <person name="Schmutz J."/>
            <person name="Larimer F."/>
            <person name="Land M."/>
            <person name="Kyrpides N."/>
            <person name="Ivanova N."/>
            <person name="Fredrickson J."/>
            <person name="Balkwill D."/>
            <person name="Romine M.F."/>
            <person name="Richardson P."/>
        </authorList>
    </citation>
    <scope>NUCLEOTIDE SEQUENCE [LARGE SCALE GENOMIC DNA]</scope>
    <source>
        <strain evidence="4">ATCC 700278 / DSM 12444 / CCUG 56034 / CIP 105152 / NBRC 16084 / F199</strain>
    </source>
</reference>
<dbReference type="Gene3D" id="3.90.226.10">
    <property type="entry name" value="2-enoyl-CoA Hydratase, Chain A, domain 1"/>
    <property type="match status" value="1"/>
</dbReference>
<keyword evidence="4" id="KW-1185">Reference proteome</keyword>
<sequence length="256" mass="27646">MASVETVASGRVGYVTLNRPESLNAIDDEMDRLLGDAWARLEADSDVWVIVLRAKGERAFCAGGDMNAPPTGYEGLSFGGGLTGIGGQLRPVSKPLICAVHGHVLGLGFELAMCADIIVAAKGTRFALPEARAGVIEHCGVVHRAIRQLPHHVAMAMIVAGEPLDHEQAYQFGLVNEIVEFTQIDDAVERWTAKVLACSPLVTRAAKEAALTGLQAPLQAAVSLSYPRIERYAHSRDRREASEAWAQRRQPNWTGE</sequence>
<dbReference type="Pfam" id="PF00378">
    <property type="entry name" value="ECH_1"/>
    <property type="match status" value="1"/>
</dbReference>
<accession>Q2GB15</accession>
<gene>
    <name evidence="3" type="ordered locus">Saro_0511</name>
</gene>
<name>Q2GB15_NOVAD</name>
<dbReference type="Proteomes" id="UP000009134">
    <property type="component" value="Chromosome"/>
</dbReference>
<evidence type="ECO:0000256" key="2">
    <source>
        <dbReference type="ARBA" id="ARBA00023239"/>
    </source>
</evidence>
<organism evidence="3 4">
    <name type="scientific">Novosphingobium aromaticivorans (strain ATCC 700278 / DSM 12444 / CCUG 56034 / CIP 105152 / NBRC 16084 / F199)</name>
    <dbReference type="NCBI Taxonomy" id="279238"/>
    <lineage>
        <taxon>Bacteria</taxon>
        <taxon>Pseudomonadati</taxon>
        <taxon>Pseudomonadota</taxon>
        <taxon>Alphaproteobacteria</taxon>
        <taxon>Sphingomonadales</taxon>
        <taxon>Sphingomonadaceae</taxon>
        <taxon>Novosphingobium</taxon>
    </lineage>
</organism>